<keyword evidence="6" id="KW-0812">Transmembrane</keyword>
<keyword evidence="4 10" id="KW-1003">Cell membrane</keyword>
<dbReference type="SUPFAM" id="SSF54523">
    <property type="entry name" value="Pili subunits"/>
    <property type="match status" value="1"/>
</dbReference>
<feature type="domain" description="T2SS protein K second SAM-like" evidence="11">
    <location>
        <begin position="218"/>
        <end position="271"/>
    </location>
</feature>
<dbReference type="Gene3D" id="3.30.1300.30">
    <property type="entry name" value="GSPII I/J protein-like"/>
    <property type="match status" value="1"/>
</dbReference>
<dbReference type="RefSeq" id="WP_180678371.1">
    <property type="nucleotide sequence ID" value="NZ_JACCKA010000057.1"/>
</dbReference>
<evidence type="ECO:0000256" key="1">
    <source>
        <dbReference type="ARBA" id="ARBA00004533"/>
    </source>
</evidence>
<reference evidence="13 14" key="1">
    <citation type="submission" date="2020-07" db="EMBL/GenBank/DDBJ databases">
        <title>Luteimonas sp. SJ-92.</title>
        <authorList>
            <person name="Huang X.-X."/>
            <person name="Xu L."/>
            <person name="Sun J.-Q."/>
        </authorList>
    </citation>
    <scope>NUCLEOTIDE SEQUENCE [LARGE SCALE GENOMIC DNA]</scope>
    <source>
        <strain evidence="13 14">SJ-92</strain>
    </source>
</reference>
<dbReference type="NCBIfam" id="NF037980">
    <property type="entry name" value="T2SS_GspK"/>
    <property type="match status" value="1"/>
</dbReference>
<dbReference type="Pfam" id="PF21687">
    <property type="entry name" value="T2SSK_1st"/>
    <property type="match status" value="1"/>
</dbReference>
<evidence type="ECO:0000256" key="10">
    <source>
        <dbReference type="PIRNR" id="PIRNR002786"/>
    </source>
</evidence>
<dbReference type="InterPro" id="IPR045584">
    <property type="entry name" value="Pilin-like"/>
</dbReference>
<evidence type="ECO:0000256" key="8">
    <source>
        <dbReference type="ARBA" id="ARBA00022989"/>
    </source>
</evidence>
<dbReference type="InterPro" id="IPR049031">
    <property type="entry name" value="T2SSK_SAM-like_1st"/>
</dbReference>
<gene>
    <name evidence="13" type="primary">gspK</name>
    <name evidence="13" type="ORF">H0E84_09395</name>
</gene>
<evidence type="ECO:0000259" key="12">
    <source>
        <dbReference type="Pfam" id="PF21687"/>
    </source>
</evidence>
<dbReference type="InterPro" id="IPR005628">
    <property type="entry name" value="GspK"/>
</dbReference>
<accession>A0A853JDA8</accession>
<evidence type="ECO:0000256" key="7">
    <source>
        <dbReference type="ARBA" id="ARBA00022927"/>
    </source>
</evidence>
<dbReference type="GO" id="GO:0009306">
    <property type="term" value="P:protein secretion"/>
    <property type="evidence" value="ECO:0007669"/>
    <property type="project" value="InterPro"/>
</dbReference>
<evidence type="ECO:0000256" key="2">
    <source>
        <dbReference type="ARBA" id="ARBA00007246"/>
    </source>
</evidence>
<evidence type="ECO:0000256" key="3">
    <source>
        <dbReference type="ARBA" id="ARBA00022448"/>
    </source>
</evidence>
<keyword evidence="8" id="KW-1133">Transmembrane helix</keyword>
<keyword evidence="7" id="KW-0653">Protein transport</keyword>
<dbReference type="GO" id="GO:0005886">
    <property type="term" value="C:plasma membrane"/>
    <property type="evidence" value="ECO:0007669"/>
    <property type="project" value="UniProtKB-SubCell"/>
</dbReference>
<keyword evidence="14" id="KW-1185">Reference proteome</keyword>
<evidence type="ECO:0000313" key="13">
    <source>
        <dbReference type="EMBL" id="NZA26599.1"/>
    </source>
</evidence>
<dbReference type="Gene3D" id="1.10.40.60">
    <property type="entry name" value="EpsJ-like"/>
    <property type="match status" value="2"/>
</dbReference>
<evidence type="ECO:0000256" key="6">
    <source>
        <dbReference type="ARBA" id="ARBA00022692"/>
    </source>
</evidence>
<dbReference type="Proteomes" id="UP000578091">
    <property type="component" value="Unassembled WGS sequence"/>
</dbReference>
<sequence length="326" mass="35601">MSRPRQRGIALLTVLLLVAVMAVLVMGVLDDIRFGLRRADNAQSVAQAQWHALGAEALALAQIERLAARDPGRTTSEGDWNGRAFVFPVESGAISARLSDATACFNLNSVVQGGADTFFVNDSGVIQYIALLQALGFSEHQSGALADSLVDWIDSDQQRESLGHEDEAYARGRDGYRTAGTLLAETSELRAIHGYTAEVYARLRPHVCALPTVKLSPVNVNTLREEDAAILRMLTEGALDDARARRVIAARPTDGWREPLAFWTSPGMDGLVPSGDFINQIELRTRYFRLHAEVEVGPAQVVLSALFEHDGSSPPRLLARRWSAEE</sequence>
<comment type="subcellular location">
    <subcellularLocation>
        <location evidence="1 10">Cell inner membrane</location>
    </subcellularLocation>
</comment>
<dbReference type="PANTHER" id="PTHR38831">
    <property type="entry name" value="TYPE II SECRETION SYSTEM PROTEIN K"/>
    <property type="match status" value="1"/>
</dbReference>
<dbReference type="PIRSF" id="PIRSF002786">
    <property type="entry name" value="XcpX"/>
    <property type="match status" value="1"/>
</dbReference>
<keyword evidence="9 10" id="KW-0472">Membrane</keyword>
<dbReference type="InterPro" id="IPR049179">
    <property type="entry name" value="T2SSK_SAM-like_2nd"/>
</dbReference>
<evidence type="ECO:0000259" key="11">
    <source>
        <dbReference type="Pfam" id="PF03934"/>
    </source>
</evidence>
<keyword evidence="3 10" id="KW-0813">Transport</keyword>
<evidence type="ECO:0000256" key="4">
    <source>
        <dbReference type="ARBA" id="ARBA00022475"/>
    </source>
</evidence>
<feature type="domain" description="T2SS protein K first SAM-like" evidence="12">
    <location>
        <begin position="103"/>
        <end position="212"/>
    </location>
</feature>
<evidence type="ECO:0000256" key="9">
    <source>
        <dbReference type="ARBA" id="ARBA00023136"/>
    </source>
</evidence>
<organism evidence="13 14">
    <name type="scientific">Luteimonas salinisoli</name>
    <dbReference type="NCBI Taxonomy" id="2752307"/>
    <lineage>
        <taxon>Bacteria</taxon>
        <taxon>Pseudomonadati</taxon>
        <taxon>Pseudomonadota</taxon>
        <taxon>Gammaproteobacteria</taxon>
        <taxon>Lysobacterales</taxon>
        <taxon>Lysobacteraceae</taxon>
        <taxon>Luteimonas</taxon>
    </lineage>
</organism>
<dbReference type="Pfam" id="PF03934">
    <property type="entry name" value="T2SSK"/>
    <property type="match status" value="1"/>
</dbReference>
<dbReference type="EMBL" id="JACCKA010000057">
    <property type="protein sequence ID" value="NZA26599.1"/>
    <property type="molecule type" value="Genomic_DNA"/>
</dbReference>
<dbReference type="PANTHER" id="PTHR38831:SF1">
    <property type="entry name" value="TYPE II SECRETION SYSTEM PROTEIN K-RELATED"/>
    <property type="match status" value="1"/>
</dbReference>
<proteinExistence type="inferred from homology"/>
<comment type="caution">
    <text evidence="13">The sequence shown here is derived from an EMBL/GenBank/DDBJ whole genome shotgun (WGS) entry which is preliminary data.</text>
</comment>
<evidence type="ECO:0000313" key="14">
    <source>
        <dbReference type="Proteomes" id="UP000578091"/>
    </source>
</evidence>
<comment type="similarity">
    <text evidence="2 10">Belongs to the GSP K family.</text>
</comment>
<name>A0A853JDA8_9GAMM</name>
<keyword evidence="5 10" id="KW-0997">Cell inner membrane</keyword>
<protein>
    <recommendedName>
        <fullName evidence="10">Type II secretion system protein K</fullName>
    </recommendedName>
</protein>
<dbReference type="SUPFAM" id="SSF158544">
    <property type="entry name" value="GspK insert domain-like"/>
    <property type="match status" value="2"/>
</dbReference>
<evidence type="ECO:0000256" key="5">
    <source>
        <dbReference type="ARBA" id="ARBA00022519"/>
    </source>
</evidence>
<dbReference type="InterPro" id="IPR038072">
    <property type="entry name" value="GspK_central_sf"/>
</dbReference>
<dbReference type="AlphaFoldDB" id="A0A853JDA8"/>